<name>A0A1V5SG81_9BACT</name>
<comment type="caution">
    <text evidence="2">The sequence shown here is derived from an EMBL/GenBank/DDBJ whole genome shotgun (WGS) entry which is preliminary data.</text>
</comment>
<keyword evidence="1" id="KW-0472">Membrane</keyword>
<keyword evidence="1" id="KW-1133">Transmembrane helix</keyword>
<gene>
    <name evidence="2" type="ORF">BWY43_00075</name>
</gene>
<evidence type="ECO:0000256" key="1">
    <source>
        <dbReference type="SAM" id="Phobius"/>
    </source>
</evidence>
<organism evidence="2">
    <name type="scientific">candidate division WS2 bacterium ADurb.Bin280</name>
    <dbReference type="NCBI Taxonomy" id="1852829"/>
    <lineage>
        <taxon>Bacteria</taxon>
        <taxon>candidate division WS2</taxon>
    </lineage>
</organism>
<accession>A0A1V5SG81</accession>
<dbReference type="Proteomes" id="UP000485367">
    <property type="component" value="Unassembled WGS sequence"/>
</dbReference>
<evidence type="ECO:0000313" key="2">
    <source>
        <dbReference type="EMBL" id="OQA53304.1"/>
    </source>
</evidence>
<reference evidence="2" key="1">
    <citation type="submission" date="2017-02" db="EMBL/GenBank/DDBJ databases">
        <title>Delving into the versatile metabolic prowess of the omnipresent phylum Bacteroidetes.</title>
        <authorList>
            <person name="Nobu M.K."/>
            <person name="Mei R."/>
            <person name="Narihiro T."/>
            <person name="Kuroda K."/>
            <person name="Liu W.-T."/>
        </authorList>
    </citation>
    <scope>NUCLEOTIDE SEQUENCE</scope>
    <source>
        <strain evidence="2">ADurb.Bin280</strain>
    </source>
</reference>
<feature type="transmembrane region" description="Helical" evidence="1">
    <location>
        <begin position="14"/>
        <end position="34"/>
    </location>
</feature>
<keyword evidence="1" id="KW-0812">Transmembrane</keyword>
<dbReference type="AlphaFoldDB" id="A0A1V5SG81"/>
<dbReference type="EMBL" id="MWBO01000006">
    <property type="protein sequence ID" value="OQA53304.1"/>
    <property type="molecule type" value="Genomic_DNA"/>
</dbReference>
<protein>
    <submittedName>
        <fullName evidence="2">Uncharacterized protein</fullName>
    </submittedName>
</protein>
<proteinExistence type="predicted"/>
<sequence>MSKDEQVKAKTREIPLWAIVALVALFLWGFFSLVEGRPLDPLEVLEIIGRGAAMIKG</sequence>